<organism evidence="1">
    <name type="scientific">marine metagenome</name>
    <dbReference type="NCBI Taxonomy" id="408172"/>
    <lineage>
        <taxon>unclassified sequences</taxon>
        <taxon>metagenomes</taxon>
        <taxon>ecological metagenomes</taxon>
    </lineage>
</organism>
<evidence type="ECO:0000313" key="1">
    <source>
        <dbReference type="EMBL" id="SVA33636.1"/>
    </source>
</evidence>
<name>A0A381UZS6_9ZZZZ</name>
<gene>
    <name evidence="1" type="ORF">METZ01_LOCUS86490</name>
</gene>
<reference evidence="1" key="1">
    <citation type="submission" date="2018-05" db="EMBL/GenBank/DDBJ databases">
        <authorList>
            <person name="Lanie J.A."/>
            <person name="Ng W.-L."/>
            <person name="Kazmierczak K.M."/>
            <person name="Andrzejewski T.M."/>
            <person name="Davidsen T.M."/>
            <person name="Wayne K.J."/>
            <person name="Tettelin H."/>
            <person name="Glass J.I."/>
            <person name="Rusch D."/>
            <person name="Podicherti R."/>
            <person name="Tsui H.-C.T."/>
            <person name="Winkler M.E."/>
        </authorList>
    </citation>
    <scope>NUCLEOTIDE SEQUENCE</scope>
</reference>
<sequence length="207" mass="22316">MTSSSIDRATYSIGESALDLMVLDKAEFPEMFQGHQVVREGSLDNETLAQNGFEGASAERFSQAGRVTGVMRELGPTSNMGMSDGFNFMAALVVHLFDSPDSVHSWMHDIFLKDFEDHVGESVGQGHQLVSATRLEPQGFFDAAVGLKVLQGGVDGLISSTVVDFRVGRLLGVVFIGAVGDHDRLDQVVQLGRTLEKRIVSVVLGST</sequence>
<accession>A0A381UZS6</accession>
<protein>
    <submittedName>
        <fullName evidence="1">Uncharacterized protein</fullName>
    </submittedName>
</protein>
<proteinExistence type="predicted"/>
<dbReference type="AlphaFoldDB" id="A0A381UZS6"/>
<dbReference type="EMBL" id="UINC01007494">
    <property type="protein sequence ID" value="SVA33636.1"/>
    <property type="molecule type" value="Genomic_DNA"/>
</dbReference>